<organism evidence="3 4">
    <name type="scientific">Thiorhodococcus mannitoliphagus</name>
    <dbReference type="NCBI Taxonomy" id="329406"/>
    <lineage>
        <taxon>Bacteria</taxon>
        <taxon>Pseudomonadati</taxon>
        <taxon>Pseudomonadota</taxon>
        <taxon>Gammaproteobacteria</taxon>
        <taxon>Chromatiales</taxon>
        <taxon>Chromatiaceae</taxon>
        <taxon>Thiorhodococcus</taxon>
    </lineage>
</organism>
<reference evidence="4" key="1">
    <citation type="journal article" date="2020" name="Microbiol. Resour. Announc.">
        <title>Draft Genome Sequences of Thiorhodococcus mannitoliphagus and Thiorhodococcus minor, Purple Sulfur Photosynthetic Bacteria in the Gammaproteobacterial Family Chromatiaceae.</title>
        <authorList>
            <person name="Aviles F.A."/>
            <person name="Meyer T.E."/>
            <person name="Kyndt J.A."/>
        </authorList>
    </citation>
    <scope>NUCLEOTIDE SEQUENCE [LARGE SCALE GENOMIC DNA]</scope>
    <source>
        <strain evidence="4">DSM 18266</strain>
    </source>
</reference>
<evidence type="ECO:0000313" key="3">
    <source>
        <dbReference type="EMBL" id="NEX23421.1"/>
    </source>
</evidence>
<sequence length="206" mass="22089">MISMPPTTKDQTSTIRVTHLPDGTSETEIERLFADYGSVHHVRLLAGDPSFRFQRVCYIDLPKEAVASAIAGLDGQLLNGSIIHLSQVAAGSATAEPQIQPATQTDAASSQSDGSLNRCTYELLSIEAADMPASTPGETWFRYVLASGKARIVGYRQGTLEEVTAFAEVCAEEFNVRNTIGWKATSSSKTQRRAPAAAKPAATGWN</sequence>
<evidence type="ECO:0000313" key="4">
    <source>
        <dbReference type="Proteomes" id="UP000471640"/>
    </source>
</evidence>
<gene>
    <name evidence="3" type="ORF">G3480_24525</name>
</gene>
<evidence type="ECO:0000256" key="1">
    <source>
        <dbReference type="SAM" id="MobiDB-lite"/>
    </source>
</evidence>
<feature type="compositionally biased region" description="Low complexity" evidence="1">
    <location>
        <begin position="194"/>
        <end position="206"/>
    </location>
</feature>
<dbReference type="InterPro" id="IPR000504">
    <property type="entry name" value="RRM_dom"/>
</dbReference>
<reference evidence="3 4" key="2">
    <citation type="submission" date="2020-02" db="EMBL/GenBank/DDBJ databases">
        <title>Genome sequences of Thiorhodococcus mannitoliphagus and Thiorhodococcus minor, purple sulfur photosynthetic bacteria in the gammaproteobacterial family, Chromatiaceae.</title>
        <authorList>
            <person name="Aviles F.A."/>
            <person name="Meyer T.E."/>
            <person name="Kyndt J.A."/>
        </authorList>
    </citation>
    <scope>NUCLEOTIDE SEQUENCE [LARGE SCALE GENOMIC DNA]</scope>
    <source>
        <strain evidence="3 4">DSM 18266</strain>
    </source>
</reference>
<dbReference type="SMART" id="SM00360">
    <property type="entry name" value="RRM"/>
    <property type="match status" value="1"/>
</dbReference>
<dbReference type="Gene3D" id="3.30.70.330">
    <property type="match status" value="1"/>
</dbReference>
<dbReference type="GO" id="GO:0003723">
    <property type="term" value="F:RNA binding"/>
    <property type="evidence" value="ECO:0007669"/>
    <property type="project" value="InterPro"/>
</dbReference>
<feature type="domain" description="RRM" evidence="2">
    <location>
        <begin position="13"/>
        <end position="90"/>
    </location>
</feature>
<name>A0A6P1E247_9GAMM</name>
<dbReference type="EMBL" id="JAAIJR010000199">
    <property type="protein sequence ID" value="NEX23421.1"/>
    <property type="molecule type" value="Genomic_DNA"/>
</dbReference>
<comment type="caution">
    <text evidence="3">The sequence shown here is derived from an EMBL/GenBank/DDBJ whole genome shotgun (WGS) entry which is preliminary data.</text>
</comment>
<dbReference type="RefSeq" id="WP_164656854.1">
    <property type="nucleotide sequence ID" value="NZ_JAAIJR010000199.1"/>
</dbReference>
<evidence type="ECO:0000259" key="2">
    <source>
        <dbReference type="PROSITE" id="PS50102"/>
    </source>
</evidence>
<feature type="region of interest" description="Disordered" evidence="1">
    <location>
        <begin position="185"/>
        <end position="206"/>
    </location>
</feature>
<dbReference type="InterPro" id="IPR035979">
    <property type="entry name" value="RBD_domain_sf"/>
</dbReference>
<dbReference type="AlphaFoldDB" id="A0A6P1E247"/>
<dbReference type="PROSITE" id="PS50102">
    <property type="entry name" value="RRM"/>
    <property type="match status" value="1"/>
</dbReference>
<dbReference type="Pfam" id="PF00076">
    <property type="entry name" value="RRM_1"/>
    <property type="match status" value="1"/>
</dbReference>
<keyword evidence="4" id="KW-1185">Reference proteome</keyword>
<dbReference type="SUPFAM" id="SSF54928">
    <property type="entry name" value="RNA-binding domain, RBD"/>
    <property type="match status" value="1"/>
</dbReference>
<dbReference type="Proteomes" id="UP000471640">
    <property type="component" value="Unassembled WGS sequence"/>
</dbReference>
<accession>A0A6P1E247</accession>
<dbReference type="InterPro" id="IPR012677">
    <property type="entry name" value="Nucleotide-bd_a/b_plait_sf"/>
</dbReference>
<protein>
    <recommendedName>
        <fullName evidence="2">RRM domain-containing protein</fullName>
    </recommendedName>
</protein>
<dbReference type="CDD" id="cd00590">
    <property type="entry name" value="RRM_SF"/>
    <property type="match status" value="1"/>
</dbReference>
<proteinExistence type="predicted"/>